<organism evidence="2 3">
    <name type="scientific">Rattus norvegicus</name>
    <name type="common">Rat</name>
    <dbReference type="NCBI Taxonomy" id="10116"/>
    <lineage>
        <taxon>Eukaryota</taxon>
        <taxon>Metazoa</taxon>
        <taxon>Chordata</taxon>
        <taxon>Craniata</taxon>
        <taxon>Vertebrata</taxon>
        <taxon>Euteleostomi</taxon>
        <taxon>Mammalia</taxon>
        <taxon>Eutheria</taxon>
        <taxon>Euarchontoglires</taxon>
        <taxon>Glires</taxon>
        <taxon>Rodentia</taxon>
        <taxon>Myomorpha</taxon>
        <taxon>Muroidea</taxon>
        <taxon>Muridae</taxon>
        <taxon>Murinae</taxon>
        <taxon>Rattus</taxon>
    </lineage>
</organism>
<reference evidence="2 3" key="1">
    <citation type="submission" date="2005-09" db="EMBL/GenBank/DDBJ databases">
        <authorList>
            <person name="Mural R.J."/>
            <person name="Li P.W."/>
            <person name="Adams M.D."/>
            <person name="Amanatides P.G."/>
            <person name="Baden-Tillson H."/>
            <person name="Barnstead M."/>
            <person name="Chin S.H."/>
            <person name="Dew I."/>
            <person name="Evans C.A."/>
            <person name="Ferriera S."/>
            <person name="Flanigan M."/>
            <person name="Fosler C."/>
            <person name="Glodek A."/>
            <person name="Gu Z."/>
            <person name="Holt R.A."/>
            <person name="Jennings D."/>
            <person name="Kraft C.L."/>
            <person name="Lu F."/>
            <person name="Nguyen T."/>
            <person name="Nusskern D.R."/>
            <person name="Pfannkoch C.M."/>
            <person name="Sitter C."/>
            <person name="Sutton G.G."/>
            <person name="Venter J.C."/>
            <person name="Wang Z."/>
            <person name="Woodage T."/>
            <person name="Zheng X.H."/>
            <person name="Zhong F."/>
        </authorList>
    </citation>
    <scope>NUCLEOTIDE SEQUENCE [LARGE SCALE GENOMIC DNA]</scope>
    <source>
        <strain>BN</strain>
        <strain evidence="3">Sprague-Dawley</strain>
    </source>
</reference>
<proteinExistence type="predicted"/>
<gene>
    <name evidence="2" type="ORF">rCG_50489</name>
</gene>
<evidence type="ECO:0000313" key="2">
    <source>
        <dbReference type="EMBL" id="EDL90277.1"/>
    </source>
</evidence>
<sequence>MKNKFLPVGGRKKNQTRETGL</sequence>
<dbReference type="AlphaFoldDB" id="A6JZ77"/>
<protein>
    <submittedName>
        <fullName evidence="2">RCG50489</fullName>
    </submittedName>
</protein>
<accession>A6JZ77</accession>
<dbReference type="Proteomes" id="UP000234681">
    <property type="component" value="Chromosome 5"/>
</dbReference>
<evidence type="ECO:0000313" key="3">
    <source>
        <dbReference type="Proteomes" id="UP000234681"/>
    </source>
</evidence>
<dbReference type="EMBL" id="CH474008">
    <property type="protein sequence ID" value="EDL90277.1"/>
    <property type="molecule type" value="Genomic_DNA"/>
</dbReference>
<name>A6JZ77_RAT</name>
<evidence type="ECO:0000256" key="1">
    <source>
        <dbReference type="SAM" id="MobiDB-lite"/>
    </source>
</evidence>
<feature type="region of interest" description="Disordered" evidence="1">
    <location>
        <begin position="1"/>
        <end position="21"/>
    </location>
</feature>